<dbReference type="PATRIC" id="fig|632772.20.peg.8490"/>
<dbReference type="GO" id="GO:0035556">
    <property type="term" value="P:intracellular signal transduction"/>
    <property type="evidence" value="ECO:0007669"/>
    <property type="project" value="InterPro"/>
</dbReference>
<evidence type="ECO:0000313" key="2">
    <source>
        <dbReference type="EMBL" id="BAH47123.1"/>
    </source>
</evidence>
<sequence>MPSSRGRFLWSAFVRVLRRHRRIREFAEAGLLDGLDGTERSTRIRVLQHLADRGISTDSLASATREGQLGHQLLDVTLSPHGAIYSLEQISQSTNISPEDVERWFRSMGRGVSASTSVDYNDDDLRLAQLLNEYRALGIADAGLFAFARIVGRNTSTLADASKSLIQNNLDTNRDRPEIALQFARELQRFAEFQSQLLHGAVATRLRQQISQQIRADITTEHTSESHVIAACFADMVGFTVLGEQLTPTELGDLADRLDTLTTDLVEPPVQFVKTVGDAVMLLSPDPTRLAAVVLKIVTAAQQEGLPPIHAGIAWGTAVRSAGDWIGQPLNRASRIATIAEPLEVLVDSEAMRRIDSAEITIESAGTYQLKGLTGGSQLYRIRVKQQRVDLSPAQDR</sequence>
<dbReference type="InterPro" id="IPR032026">
    <property type="entry name" value="Ad_Cy_reg"/>
</dbReference>
<dbReference type="CDD" id="cd07302">
    <property type="entry name" value="CHD"/>
    <property type="match status" value="1"/>
</dbReference>
<dbReference type="GO" id="GO:0004016">
    <property type="term" value="F:adenylate cyclase activity"/>
    <property type="evidence" value="ECO:0007669"/>
    <property type="project" value="UniProtKB-ARBA"/>
</dbReference>
<dbReference type="PROSITE" id="PS50125">
    <property type="entry name" value="GUANYLATE_CYCLASE_2"/>
    <property type="match status" value="1"/>
</dbReference>
<dbReference type="OrthoDB" id="310836at2"/>
<dbReference type="Proteomes" id="UP000002212">
    <property type="component" value="Plasmid pROB02"/>
</dbReference>
<dbReference type="SUPFAM" id="SSF55073">
    <property type="entry name" value="Nucleotide cyclase"/>
    <property type="match status" value="1"/>
</dbReference>
<geneLocation type="plasmid" evidence="2 3">
    <name>pROB02</name>
</geneLocation>
<dbReference type="SMART" id="SM00044">
    <property type="entry name" value="CYCc"/>
    <property type="match status" value="1"/>
</dbReference>
<dbReference type="Pfam" id="PF16701">
    <property type="entry name" value="Ad_Cy_reg"/>
    <property type="match status" value="1"/>
</dbReference>
<reference evidence="2 3" key="1">
    <citation type="journal article" date="2005" name="J. Biosci. Bioeng.">
        <title>Isolation and characterization of benzene-tolerant Rhodococcus opacus strains.</title>
        <authorList>
            <person name="Na K.S."/>
            <person name="Kuroda A."/>
            <person name="Takiguchi N."/>
            <person name="Ikeda T."/>
            <person name="Ohtake H."/>
            <person name="Kato J."/>
        </authorList>
    </citation>
    <scope>NUCLEOTIDE SEQUENCE [LARGE SCALE GENOMIC DNA]</scope>
    <source>
        <strain evidence="2 3">B4</strain>
        <plasmid evidence="2">pROB02</plasmid>
    </source>
</reference>
<proteinExistence type="predicted"/>
<evidence type="ECO:0000259" key="1">
    <source>
        <dbReference type="PROSITE" id="PS50125"/>
    </source>
</evidence>
<organism evidence="2 3">
    <name type="scientific">Rhodococcus opacus (strain B4)</name>
    <dbReference type="NCBI Taxonomy" id="632772"/>
    <lineage>
        <taxon>Bacteria</taxon>
        <taxon>Bacillati</taxon>
        <taxon>Actinomycetota</taxon>
        <taxon>Actinomycetes</taxon>
        <taxon>Mycobacteriales</taxon>
        <taxon>Nocardiaceae</taxon>
        <taxon>Rhodococcus</taxon>
    </lineage>
</organism>
<dbReference type="AlphaFoldDB" id="C1BDS0"/>
<dbReference type="KEGG" id="rop:ROP_pROB02-01100"/>
<feature type="domain" description="Guanylate cyclase" evidence="1">
    <location>
        <begin position="230"/>
        <end position="337"/>
    </location>
</feature>
<name>C1BDS0_RHOOB</name>
<dbReference type="RefSeq" id="WP_012687163.1">
    <property type="nucleotide sequence ID" value="NC_012521.1"/>
</dbReference>
<dbReference type="HOGENOM" id="CLU_043761_2_0_11"/>
<dbReference type="InterPro" id="IPR001054">
    <property type="entry name" value="A/G_cyclase"/>
</dbReference>
<protein>
    <recommendedName>
        <fullName evidence="1">Guanylate cyclase domain-containing protein</fullName>
    </recommendedName>
</protein>
<dbReference type="InterPro" id="IPR029787">
    <property type="entry name" value="Nucleotide_cyclase"/>
</dbReference>
<accession>C1BDS0</accession>
<dbReference type="EMBL" id="AP011117">
    <property type="protein sequence ID" value="BAH47123.1"/>
    <property type="molecule type" value="Genomic_DNA"/>
</dbReference>
<evidence type="ECO:0000313" key="3">
    <source>
        <dbReference type="Proteomes" id="UP000002212"/>
    </source>
</evidence>
<reference evidence="2 3" key="2">
    <citation type="submission" date="2009-03" db="EMBL/GenBank/DDBJ databases">
        <title>Comparison of the complete genome sequences of Rhodococcus erythropolis PR4 and Rhodococcus opacus B4.</title>
        <authorList>
            <person name="Takarada H."/>
            <person name="Sekine M."/>
            <person name="Hosoyama A."/>
            <person name="Yamada R."/>
            <person name="Fujisawa T."/>
            <person name="Omata S."/>
            <person name="Shimizu A."/>
            <person name="Tsukatani N."/>
            <person name="Tanikawa S."/>
            <person name="Fujita N."/>
            <person name="Harayama S."/>
        </authorList>
    </citation>
    <scope>NUCLEOTIDE SEQUENCE [LARGE SCALE GENOMIC DNA]</scope>
    <source>
        <strain evidence="2 3">B4</strain>
        <plasmid evidence="2 3">pROB02</plasmid>
    </source>
</reference>
<dbReference type="GO" id="GO:0009190">
    <property type="term" value="P:cyclic nucleotide biosynthetic process"/>
    <property type="evidence" value="ECO:0007669"/>
    <property type="project" value="InterPro"/>
</dbReference>
<gene>
    <name evidence="2" type="ordered locus">ROP_pROB02-01100</name>
</gene>
<dbReference type="Gene3D" id="3.30.70.1230">
    <property type="entry name" value="Nucleotide cyclase"/>
    <property type="match status" value="1"/>
</dbReference>
<keyword evidence="2" id="KW-0614">Plasmid</keyword>